<evidence type="ECO:0000256" key="1">
    <source>
        <dbReference type="ARBA" id="ARBA00004477"/>
    </source>
</evidence>
<reference evidence="16" key="1">
    <citation type="submission" date="2025-08" db="UniProtKB">
        <authorList>
            <consortium name="RefSeq"/>
        </authorList>
    </citation>
    <scope>IDENTIFICATION</scope>
    <source>
        <tissue evidence="16">Whole Larva</tissue>
    </source>
</reference>
<evidence type="ECO:0000256" key="2">
    <source>
        <dbReference type="ARBA" id="ARBA00004922"/>
    </source>
</evidence>
<feature type="transmembrane region" description="Helical" evidence="14">
    <location>
        <begin position="306"/>
        <end position="324"/>
    </location>
</feature>
<keyword evidence="15" id="KW-1185">Reference proteome</keyword>
<evidence type="ECO:0000256" key="8">
    <source>
        <dbReference type="ARBA" id="ARBA00022692"/>
    </source>
</evidence>
<feature type="transmembrane region" description="Helical" evidence="14">
    <location>
        <begin position="233"/>
        <end position="253"/>
    </location>
</feature>
<evidence type="ECO:0000256" key="6">
    <source>
        <dbReference type="ARBA" id="ARBA00022676"/>
    </source>
</evidence>
<dbReference type="RefSeq" id="XP_017783829.1">
    <property type="nucleotide sequence ID" value="XM_017928340.1"/>
</dbReference>
<feature type="transmembrane region" description="Helical" evidence="14">
    <location>
        <begin position="273"/>
        <end position="294"/>
    </location>
</feature>
<comment type="function">
    <text evidence="12">Dol-P-Glc:Glc(2)Man(9)GlcNAc(2)-PP-Dol alpha-1,2-glucosyltransferase that operates in the biosynthetic pathway of dolichol-linked oligosaccharides, the glycan precursors employed in protein asparagine (N)-glycosylation. The assembly of dolichol-linked oligosaccharides begins on the cytosolic side of the endoplasmic reticulum membrane and finishes in its lumen. The sequential addition of sugars to dolichol pyrophosphate produces dolichol-linked oligosaccharides containing fourteen sugars, including two GlcNAcs, nine mannoses and three glucoses. Once assembled, the oligosaccharide is transferred from the lipid to nascent proteins by oligosaccharyltransferases. In the lumen of the endoplasmic reticulum, adds the third and last glucose residue from dolichyl phosphate glucose (Dol-P-Glc) onto the lipid-linked oligosaccharide intermediate Glc(2)Man(9)GlcNAc(2)-PP-Dol to produce Glc(3)Man(9)GlcNAc(2)-PP-Dol.</text>
</comment>
<evidence type="ECO:0000256" key="9">
    <source>
        <dbReference type="ARBA" id="ARBA00022824"/>
    </source>
</evidence>
<dbReference type="GeneID" id="108567728"/>
<keyword evidence="6 14" id="KW-0328">Glycosyltransferase</keyword>
<proteinExistence type="inferred from homology"/>
<evidence type="ECO:0000256" key="4">
    <source>
        <dbReference type="ARBA" id="ARBA00011967"/>
    </source>
</evidence>
<feature type="transmembrane region" description="Helical" evidence="14">
    <location>
        <begin position="421"/>
        <end position="440"/>
    </location>
</feature>
<evidence type="ECO:0000256" key="7">
    <source>
        <dbReference type="ARBA" id="ARBA00022679"/>
    </source>
</evidence>
<keyword evidence="7" id="KW-0808">Transferase</keyword>
<sequence>MILNKPGILITVSSYLVLSIALSTKFYKASKSVVDELFHLPQGLSYCHRDLRTWDPKITTLPGLYIFSTLICTFIGKCTISCLRITNILASAINLILFYVIRQQIHPKCKFPLFNAINLALIPPLLFFSQLYYTDVPSVTSILGLIYFCNTGHYVHASLTGLIAILMRQTNVLFVFLFAGLRLSGLLYNYLFHDRRFINKDYKISKKDIFNLWQNVQTPDIIISKFVHLPMNICIEVGCFLTLAISFITFVIINGGIVVGDKSAHVATLHIPQLYYFSIFSLFFGWPHFVKYIIPFITSNLKNVYSFFKFISTIFIIYILYLYTHTTHPYLLADNRHYMFYIWKRFFNCDLYHFLWSPIFYFSLYTIFQKIYNEKDVRFAIFFTFSSFVVLCFQALVDIRYFLIPYVILRLYMKDITKLQLIAELLTFVLVNCATFYLFFTKEIIWNDFADIQRLIW</sequence>
<dbReference type="Proteomes" id="UP000695000">
    <property type="component" value="Unplaced"/>
</dbReference>
<comment type="similarity">
    <text evidence="3 14">Belongs to the ALG10 glucosyltransferase family.</text>
</comment>
<evidence type="ECO:0000256" key="5">
    <source>
        <dbReference type="ARBA" id="ARBA00018512"/>
    </source>
</evidence>
<keyword evidence="11 14" id="KW-0472">Membrane</keyword>
<gene>
    <name evidence="16" type="primary">LOC108567728</name>
</gene>
<feature type="transmembrane region" description="Helical" evidence="14">
    <location>
        <begin position="380"/>
        <end position="409"/>
    </location>
</feature>
<feature type="transmembrane region" description="Helical" evidence="14">
    <location>
        <begin position="145"/>
        <end position="166"/>
    </location>
</feature>
<evidence type="ECO:0000256" key="12">
    <source>
        <dbReference type="ARBA" id="ARBA00044727"/>
    </source>
</evidence>
<organism evidence="15 16">
    <name type="scientific">Nicrophorus vespilloides</name>
    <name type="common">Boreal carrion beetle</name>
    <dbReference type="NCBI Taxonomy" id="110193"/>
    <lineage>
        <taxon>Eukaryota</taxon>
        <taxon>Metazoa</taxon>
        <taxon>Ecdysozoa</taxon>
        <taxon>Arthropoda</taxon>
        <taxon>Hexapoda</taxon>
        <taxon>Insecta</taxon>
        <taxon>Pterygota</taxon>
        <taxon>Neoptera</taxon>
        <taxon>Endopterygota</taxon>
        <taxon>Coleoptera</taxon>
        <taxon>Polyphaga</taxon>
        <taxon>Staphyliniformia</taxon>
        <taxon>Silphidae</taxon>
        <taxon>Nicrophorinae</taxon>
        <taxon>Nicrophorus</taxon>
    </lineage>
</organism>
<evidence type="ECO:0000256" key="13">
    <source>
        <dbReference type="ARBA" id="ARBA00048064"/>
    </source>
</evidence>
<dbReference type="PANTHER" id="PTHR12989:SF10">
    <property type="entry name" value="DOL-P-GLC:GLC(2)MAN(9)GLCNAC(2)-PP-DOL ALPHA-1,2-GLUCOSYLTRANSFERASE-RELATED"/>
    <property type="match status" value="1"/>
</dbReference>
<evidence type="ECO:0000256" key="11">
    <source>
        <dbReference type="ARBA" id="ARBA00023136"/>
    </source>
</evidence>
<feature type="transmembrane region" description="Helical" evidence="14">
    <location>
        <begin position="172"/>
        <end position="192"/>
    </location>
</feature>
<evidence type="ECO:0000313" key="15">
    <source>
        <dbReference type="Proteomes" id="UP000695000"/>
    </source>
</evidence>
<dbReference type="InterPro" id="IPR016900">
    <property type="entry name" value="Alg10"/>
</dbReference>
<evidence type="ECO:0000256" key="14">
    <source>
        <dbReference type="PIRNR" id="PIRNR028810"/>
    </source>
</evidence>
<protein>
    <recommendedName>
        <fullName evidence="5 14">Dol-P-Glc:Glc(2)Man(9)GlcNAc(2)-PP-Dol alpha-1,2-glucosyltransferase</fullName>
        <ecNumber evidence="4 14">2.4.1.256</ecNumber>
    </recommendedName>
</protein>
<dbReference type="PANTHER" id="PTHR12989">
    <property type="entry name" value="ALPHA-1,2-GLUCOSYLTRANSFERASE ALG10"/>
    <property type="match status" value="1"/>
</dbReference>
<comment type="catalytic activity">
    <reaction evidence="13">
        <text>an alpha-D-Glc-(1-&gt;3)-alpha-D-Glc-(1-&gt;3)-alpha-D-Man-(1-&gt;2)-alpha-D-Man-(1-&gt;2)-alpha-D-Man-(1-&gt;3)-[alpha-D-Man-(1-&gt;2)-alpha-D-Man-(1-&gt;3)-[alpha-D-Man-(1-&gt;2)-alpha-D-Man-(1-&gt;6)]-alpha-D-Man-(1-&gt;6)]-beta-D-Man-(1-&gt;4)-beta-D-GlcNAc-(1-&gt;4)-alpha-D-GlcNAc-diphospho-di-trans,poly-cis-dolichol + a di-trans,poly-cis-dolichyl beta-D-glucosyl phosphate = a alpha-D-Glc-(1-&gt;2)-alpha-D-Glc-(1-&gt;3)-alpha-D-Glc-(1-&gt;3)-alpha-D-Man-(1-&gt;2)-alpha-D-Man-(1-&gt;2)-alpha-D-Man-(1-&gt;3)-[alpha-D-Man-(1-&gt;2)-alpha-D-Man-(1-&gt;3)-[alpha-D-Man-(1-&gt;2)-alpha-D-Man-(1-&gt;6)]-alpha-D-Man-(1-&gt;6)]-beta-D-Man-(1-&gt;4)-beta-D-GlcNAc-(1-&gt;4)-alpha-D-GlcNAc-diphospho-di-trans,poly-cis-dolichol + a di-trans,poly-cis-dolichyl phosphate + H(+)</text>
        <dbReference type="Rhea" id="RHEA:29543"/>
        <dbReference type="Rhea" id="RHEA-COMP:19498"/>
        <dbReference type="Rhea" id="RHEA-COMP:19502"/>
        <dbReference type="Rhea" id="RHEA-COMP:19512"/>
        <dbReference type="Rhea" id="RHEA-COMP:19522"/>
        <dbReference type="ChEBI" id="CHEBI:15378"/>
        <dbReference type="ChEBI" id="CHEBI:57525"/>
        <dbReference type="ChEBI" id="CHEBI:57683"/>
        <dbReference type="ChEBI" id="CHEBI:132522"/>
        <dbReference type="ChEBI" id="CHEBI:132523"/>
        <dbReference type="EC" id="2.4.1.256"/>
    </reaction>
    <physiologicalReaction direction="left-to-right" evidence="13">
        <dbReference type="Rhea" id="RHEA:29544"/>
    </physiologicalReaction>
</comment>
<keyword evidence="10 14" id="KW-1133">Transmembrane helix</keyword>
<dbReference type="Pfam" id="PF04922">
    <property type="entry name" value="DIE2_ALG10"/>
    <property type="match status" value="1"/>
</dbReference>
<keyword evidence="8 14" id="KW-0812">Transmembrane</keyword>
<dbReference type="EC" id="2.4.1.256" evidence="4 14"/>
<evidence type="ECO:0000256" key="3">
    <source>
        <dbReference type="ARBA" id="ARBA00010600"/>
    </source>
</evidence>
<feature type="transmembrane region" description="Helical" evidence="14">
    <location>
        <begin position="82"/>
        <end position="101"/>
    </location>
</feature>
<evidence type="ECO:0000313" key="16">
    <source>
        <dbReference type="RefSeq" id="XP_017783829.1"/>
    </source>
</evidence>
<dbReference type="PIRSF" id="PIRSF028810">
    <property type="entry name" value="Alpha1_2_glucosyltferase_Alg10"/>
    <property type="match status" value="1"/>
</dbReference>
<keyword evidence="9" id="KW-0256">Endoplasmic reticulum</keyword>
<comment type="subcellular location">
    <subcellularLocation>
        <location evidence="1">Endoplasmic reticulum membrane</location>
        <topology evidence="1">Multi-pass membrane protein</topology>
    </subcellularLocation>
</comment>
<feature type="transmembrane region" description="Helical" evidence="14">
    <location>
        <begin position="351"/>
        <end position="368"/>
    </location>
</feature>
<feature type="transmembrane region" description="Helical" evidence="14">
    <location>
        <begin position="113"/>
        <end position="133"/>
    </location>
</feature>
<name>A0ABM1NAH9_NICVS</name>
<accession>A0ABM1NAH9</accession>
<evidence type="ECO:0000256" key="10">
    <source>
        <dbReference type="ARBA" id="ARBA00022989"/>
    </source>
</evidence>
<comment type="pathway">
    <text evidence="2">Protein modification; protein glycosylation.</text>
</comment>
<feature type="transmembrane region" description="Helical" evidence="14">
    <location>
        <begin position="58"/>
        <end position="75"/>
    </location>
</feature>